<keyword evidence="1" id="KW-0472">Membrane</keyword>
<organism evidence="2">
    <name type="scientific">viral metagenome</name>
    <dbReference type="NCBI Taxonomy" id="1070528"/>
    <lineage>
        <taxon>unclassified sequences</taxon>
        <taxon>metagenomes</taxon>
        <taxon>organismal metagenomes</taxon>
    </lineage>
</organism>
<keyword evidence="1" id="KW-1133">Transmembrane helix</keyword>
<feature type="transmembrane region" description="Helical" evidence="1">
    <location>
        <begin position="54"/>
        <end position="69"/>
    </location>
</feature>
<evidence type="ECO:0000313" key="2">
    <source>
        <dbReference type="EMBL" id="QHT00147.1"/>
    </source>
</evidence>
<feature type="transmembrane region" description="Helical" evidence="1">
    <location>
        <begin position="31"/>
        <end position="48"/>
    </location>
</feature>
<protein>
    <submittedName>
        <fullName evidence="2">Uncharacterized protein</fullName>
    </submittedName>
</protein>
<sequence>MEKISALIDSLLHEYDTNTSTILGRIDNKNIIIFIVIFIVCLFFVRFFEISLTIIFFIIIAAIISYLVYSKNQINDISTEEDLKIKLELINPRPKRIDNHPPLVDFLFSIKDFYYVNPTAFYNIVQNVDNFIQLYDEIINDQLIYCVQNLQVAIEFSRNAQNNLQSIIYNLDVDKRMTKKFHQSLKEFHLILRQYVVRMISKCNSHFNPTDINNSTMYYQEYGPHAINYYSMGTYDQYSKYRKATTFSFY</sequence>
<dbReference type="EMBL" id="MN739353">
    <property type="protein sequence ID" value="QHT00147.1"/>
    <property type="molecule type" value="Genomic_DNA"/>
</dbReference>
<proteinExistence type="predicted"/>
<reference evidence="2" key="1">
    <citation type="journal article" date="2020" name="Nature">
        <title>Giant virus diversity and host interactions through global metagenomics.</title>
        <authorList>
            <person name="Schulz F."/>
            <person name="Roux S."/>
            <person name="Paez-Espino D."/>
            <person name="Jungbluth S."/>
            <person name="Walsh D.A."/>
            <person name="Denef V.J."/>
            <person name="McMahon K.D."/>
            <person name="Konstantinidis K.T."/>
            <person name="Eloe-Fadrosh E.A."/>
            <person name="Kyrpides N.C."/>
            <person name="Woyke T."/>
        </authorList>
    </citation>
    <scope>NUCLEOTIDE SEQUENCE</scope>
    <source>
        <strain evidence="2">GVMAG-M-3300020192-26</strain>
    </source>
</reference>
<dbReference type="AlphaFoldDB" id="A0A6C0C716"/>
<evidence type="ECO:0000256" key="1">
    <source>
        <dbReference type="SAM" id="Phobius"/>
    </source>
</evidence>
<keyword evidence="1" id="KW-0812">Transmembrane</keyword>
<accession>A0A6C0C716</accession>
<name>A0A6C0C716_9ZZZZ</name>